<feature type="chain" id="PRO_5046063612" description="Peptide methionine sulfoxide reductase MsrA" evidence="5">
    <location>
        <begin position="33"/>
        <end position="234"/>
    </location>
</feature>
<gene>
    <name evidence="7" type="primary">msrA_1</name>
    <name evidence="4" type="synonym">msrA</name>
    <name evidence="7" type="ORF">GCM10010909_02570</name>
</gene>
<evidence type="ECO:0000313" key="7">
    <source>
        <dbReference type="EMBL" id="GLR65579.1"/>
    </source>
</evidence>
<comment type="function">
    <text evidence="4">Has an important function as a repair enzyme for proteins that have been inactivated by oxidation. Catalyzes the reversible oxidation-reduction of methionine sulfoxide in proteins to methionine.</text>
</comment>
<comment type="similarity">
    <text evidence="4">Belongs to the MsrA Met sulfoxide reductase family.</text>
</comment>
<feature type="active site" evidence="4">
    <location>
        <position position="58"/>
    </location>
</feature>
<evidence type="ECO:0000256" key="1">
    <source>
        <dbReference type="ARBA" id="ARBA00023002"/>
    </source>
</evidence>
<feature type="signal peptide" evidence="5">
    <location>
        <begin position="1"/>
        <end position="32"/>
    </location>
</feature>
<proteinExistence type="inferred from homology"/>
<comment type="catalytic activity">
    <reaction evidence="3 4">
        <text>[thioredoxin]-disulfide + L-methionine + H2O = L-methionine (S)-S-oxide + [thioredoxin]-dithiol</text>
        <dbReference type="Rhea" id="RHEA:19993"/>
        <dbReference type="Rhea" id="RHEA-COMP:10698"/>
        <dbReference type="Rhea" id="RHEA-COMP:10700"/>
        <dbReference type="ChEBI" id="CHEBI:15377"/>
        <dbReference type="ChEBI" id="CHEBI:29950"/>
        <dbReference type="ChEBI" id="CHEBI:50058"/>
        <dbReference type="ChEBI" id="CHEBI:57844"/>
        <dbReference type="ChEBI" id="CHEBI:58772"/>
        <dbReference type="EC" id="1.8.4.11"/>
    </reaction>
</comment>
<dbReference type="NCBIfam" id="TIGR00401">
    <property type="entry name" value="msrA"/>
    <property type="match status" value="1"/>
</dbReference>
<dbReference type="EMBL" id="BSOS01000005">
    <property type="protein sequence ID" value="GLR65579.1"/>
    <property type="molecule type" value="Genomic_DNA"/>
</dbReference>
<organism evidence="7 8">
    <name type="scientific">Acidocella aquatica</name>
    <dbReference type="NCBI Taxonomy" id="1922313"/>
    <lineage>
        <taxon>Bacteria</taxon>
        <taxon>Pseudomonadati</taxon>
        <taxon>Pseudomonadota</taxon>
        <taxon>Alphaproteobacteria</taxon>
        <taxon>Acetobacterales</taxon>
        <taxon>Acidocellaceae</taxon>
        <taxon>Acidocella</taxon>
    </lineage>
</organism>
<dbReference type="HAMAP" id="MF_01401">
    <property type="entry name" value="MsrA"/>
    <property type="match status" value="1"/>
</dbReference>
<dbReference type="InterPro" id="IPR036509">
    <property type="entry name" value="Met_Sox_Rdtase_MsrA_sf"/>
</dbReference>
<evidence type="ECO:0000313" key="8">
    <source>
        <dbReference type="Proteomes" id="UP001156641"/>
    </source>
</evidence>
<evidence type="ECO:0000256" key="3">
    <source>
        <dbReference type="ARBA" id="ARBA00048782"/>
    </source>
</evidence>
<feature type="domain" description="Peptide methionine sulphoxide reductase MsrA" evidence="6">
    <location>
        <begin position="51"/>
        <end position="201"/>
    </location>
</feature>
<dbReference type="EC" id="1.8.4.11" evidence="4"/>
<evidence type="ECO:0000259" key="6">
    <source>
        <dbReference type="Pfam" id="PF01625"/>
    </source>
</evidence>
<dbReference type="Pfam" id="PF01625">
    <property type="entry name" value="PMSR"/>
    <property type="match status" value="1"/>
</dbReference>
<evidence type="ECO:0000256" key="4">
    <source>
        <dbReference type="HAMAP-Rule" id="MF_01401"/>
    </source>
</evidence>
<dbReference type="InterPro" id="IPR002569">
    <property type="entry name" value="Met_Sox_Rdtase_MsrA_dom"/>
</dbReference>
<protein>
    <recommendedName>
        <fullName evidence="4">Peptide methionine sulfoxide reductase MsrA</fullName>
        <shortName evidence="4">Protein-methionine-S-oxide reductase</shortName>
        <ecNumber evidence="4">1.8.4.11</ecNumber>
    </recommendedName>
    <alternativeName>
        <fullName evidence="4">Peptide-methionine (S)-S-oxide reductase</fullName>
        <shortName evidence="4">Peptide Met(O) reductase</shortName>
    </alternativeName>
</protein>
<keyword evidence="1 4" id="KW-0560">Oxidoreductase</keyword>
<keyword evidence="8" id="KW-1185">Reference proteome</keyword>
<accession>A0ABQ6A631</accession>
<dbReference type="Gene3D" id="3.30.1060.10">
    <property type="entry name" value="Peptide methionine sulphoxide reductase MsrA"/>
    <property type="match status" value="1"/>
</dbReference>
<name>A0ABQ6A631_9PROT</name>
<dbReference type="Proteomes" id="UP001156641">
    <property type="component" value="Unassembled WGS sequence"/>
</dbReference>
<comment type="catalytic activity">
    <reaction evidence="2 4">
        <text>L-methionyl-[protein] + [thioredoxin]-disulfide + H2O = L-methionyl-(S)-S-oxide-[protein] + [thioredoxin]-dithiol</text>
        <dbReference type="Rhea" id="RHEA:14217"/>
        <dbReference type="Rhea" id="RHEA-COMP:10698"/>
        <dbReference type="Rhea" id="RHEA-COMP:10700"/>
        <dbReference type="Rhea" id="RHEA-COMP:12313"/>
        <dbReference type="Rhea" id="RHEA-COMP:12315"/>
        <dbReference type="ChEBI" id="CHEBI:15377"/>
        <dbReference type="ChEBI" id="CHEBI:16044"/>
        <dbReference type="ChEBI" id="CHEBI:29950"/>
        <dbReference type="ChEBI" id="CHEBI:44120"/>
        <dbReference type="ChEBI" id="CHEBI:50058"/>
        <dbReference type="EC" id="1.8.4.11"/>
    </reaction>
</comment>
<evidence type="ECO:0000256" key="2">
    <source>
        <dbReference type="ARBA" id="ARBA00047806"/>
    </source>
</evidence>
<dbReference type="PANTHER" id="PTHR43774:SF1">
    <property type="entry name" value="PEPTIDE METHIONINE SULFOXIDE REDUCTASE MSRA 2"/>
    <property type="match status" value="1"/>
</dbReference>
<dbReference type="RefSeq" id="WP_284256079.1">
    <property type="nucleotide sequence ID" value="NZ_BSOS01000005.1"/>
</dbReference>
<keyword evidence="5" id="KW-0732">Signal</keyword>
<sequence length="234" mass="25400">MSGSRTSRHPWRLFPAFLAVGLAQAIAGAAFASPAVPPPAYDPPNPAGVETATLSGGCFWGMQGVFEHVRGVIHVYSGYTGGGAGTAQYETVSTGLTGHAESVQIIFNPKIISYGKILQIDFAVASDPTELNYQGPDSGTQYRSEIWYASPEQQKIASLYLDQLTKAHIFPAPIVVRLAPAMPFYQAEAYHQDFLVRHPHYPYIAINDIPKVRALQTTFPAFYQAVPVTVFPAN</sequence>
<evidence type="ECO:0000256" key="5">
    <source>
        <dbReference type="SAM" id="SignalP"/>
    </source>
</evidence>
<reference evidence="8" key="1">
    <citation type="journal article" date="2019" name="Int. J. Syst. Evol. Microbiol.">
        <title>The Global Catalogue of Microorganisms (GCM) 10K type strain sequencing project: providing services to taxonomists for standard genome sequencing and annotation.</title>
        <authorList>
            <consortium name="The Broad Institute Genomics Platform"/>
            <consortium name="The Broad Institute Genome Sequencing Center for Infectious Disease"/>
            <person name="Wu L."/>
            <person name="Ma J."/>
        </authorList>
    </citation>
    <scope>NUCLEOTIDE SEQUENCE [LARGE SCALE GENOMIC DNA]</scope>
    <source>
        <strain evidence="8">NBRC 112502</strain>
    </source>
</reference>
<dbReference type="PANTHER" id="PTHR43774">
    <property type="entry name" value="PEPTIDE METHIONINE SULFOXIDE REDUCTASE"/>
    <property type="match status" value="1"/>
</dbReference>
<comment type="caution">
    <text evidence="7">The sequence shown here is derived from an EMBL/GenBank/DDBJ whole genome shotgun (WGS) entry which is preliminary data.</text>
</comment>
<dbReference type="SUPFAM" id="SSF55068">
    <property type="entry name" value="Peptide methionine sulfoxide reductase"/>
    <property type="match status" value="1"/>
</dbReference>